<dbReference type="AlphaFoldDB" id="A0A6G1J866"/>
<dbReference type="CDD" id="cd21134">
    <property type="entry name" value="YTH"/>
    <property type="match status" value="1"/>
</dbReference>
<dbReference type="PANTHER" id="PTHR12357">
    <property type="entry name" value="YTH YT521-B HOMOLOGY DOMAIN-CONTAINING"/>
    <property type="match status" value="1"/>
</dbReference>
<evidence type="ECO:0000313" key="3">
    <source>
        <dbReference type="Proteomes" id="UP000799291"/>
    </source>
</evidence>
<dbReference type="Pfam" id="PF04146">
    <property type="entry name" value="YTH"/>
    <property type="match status" value="1"/>
</dbReference>
<dbReference type="InterPro" id="IPR007275">
    <property type="entry name" value="YTH_domain"/>
</dbReference>
<evidence type="ECO:0000259" key="1">
    <source>
        <dbReference type="PROSITE" id="PS50882"/>
    </source>
</evidence>
<reference evidence="2" key="1">
    <citation type="journal article" date="2020" name="Stud. Mycol.">
        <title>101 Dothideomycetes genomes: a test case for predicting lifestyles and emergence of pathogens.</title>
        <authorList>
            <person name="Haridas S."/>
            <person name="Albert R."/>
            <person name="Binder M."/>
            <person name="Bloem J."/>
            <person name="Labutti K."/>
            <person name="Salamov A."/>
            <person name="Andreopoulos B."/>
            <person name="Baker S."/>
            <person name="Barry K."/>
            <person name="Bills G."/>
            <person name="Bluhm B."/>
            <person name="Cannon C."/>
            <person name="Castanera R."/>
            <person name="Culley D."/>
            <person name="Daum C."/>
            <person name="Ezra D."/>
            <person name="Gonzalez J."/>
            <person name="Henrissat B."/>
            <person name="Kuo A."/>
            <person name="Liang C."/>
            <person name="Lipzen A."/>
            <person name="Lutzoni F."/>
            <person name="Magnuson J."/>
            <person name="Mondo S."/>
            <person name="Nolan M."/>
            <person name="Ohm R."/>
            <person name="Pangilinan J."/>
            <person name="Park H.-J."/>
            <person name="Ramirez L."/>
            <person name="Alfaro M."/>
            <person name="Sun H."/>
            <person name="Tritt A."/>
            <person name="Yoshinaga Y."/>
            <person name="Zwiers L.-H."/>
            <person name="Turgeon B."/>
            <person name="Goodwin S."/>
            <person name="Spatafora J."/>
            <person name="Crous P."/>
            <person name="Grigoriev I."/>
        </authorList>
    </citation>
    <scope>NUCLEOTIDE SEQUENCE</scope>
    <source>
        <strain evidence="2">CBS 122367</strain>
    </source>
</reference>
<keyword evidence="3" id="KW-1185">Reference proteome</keyword>
<proteinExistence type="predicted"/>
<dbReference type="Proteomes" id="UP000799291">
    <property type="component" value="Unassembled WGS sequence"/>
</dbReference>
<evidence type="ECO:0000313" key="2">
    <source>
        <dbReference type="EMBL" id="KAF2686400.1"/>
    </source>
</evidence>
<sequence length="142" mass="16207">RFFILRSNSALDIETSIAWGAWTCSPRTIQRLSKAFRETRAPVYLIFSIVGSRKFCGVAAMTGAVDFETTLPHWQELGWKGNFDVEWRSWSEIGYDDVEHLRMKEGNEGNHITRVMSGMEICSSSGVEMMQRFLVSEFLQGS</sequence>
<organism evidence="2 3">
    <name type="scientific">Lentithecium fluviatile CBS 122367</name>
    <dbReference type="NCBI Taxonomy" id="1168545"/>
    <lineage>
        <taxon>Eukaryota</taxon>
        <taxon>Fungi</taxon>
        <taxon>Dikarya</taxon>
        <taxon>Ascomycota</taxon>
        <taxon>Pezizomycotina</taxon>
        <taxon>Dothideomycetes</taxon>
        <taxon>Pleosporomycetidae</taxon>
        <taxon>Pleosporales</taxon>
        <taxon>Massarineae</taxon>
        <taxon>Lentitheciaceae</taxon>
        <taxon>Lentithecium</taxon>
    </lineage>
</organism>
<name>A0A6G1J866_9PLEO</name>
<accession>A0A6G1J866</accession>
<feature type="domain" description="YTH" evidence="1">
    <location>
        <begin position="1"/>
        <end position="133"/>
    </location>
</feature>
<gene>
    <name evidence="2" type="ORF">K458DRAFT_298479</name>
</gene>
<dbReference type="PROSITE" id="PS50882">
    <property type="entry name" value="YTH"/>
    <property type="match status" value="1"/>
</dbReference>
<dbReference type="Gene3D" id="3.10.590.10">
    <property type="entry name" value="ph1033 like domains"/>
    <property type="match status" value="1"/>
</dbReference>
<protein>
    <recommendedName>
        <fullName evidence="1">YTH domain-containing protein</fullName>
    </recommendedName>
</protein>
<dbReference type="InterPro" id="IPR045168">
    <property type="entry name" value="YTH_prot"/>
</dbReference>
<dbReference type="GO" id="GO:0003729">
    <property type="term" value="F:mRNA binding"/>
    <property type="evidence" value="ECO:0007669"/>
    <property type="project" value="TreeGrafter"/>
</dbReference>
<dbReference type="OrthoDB" id="10252171at2759"/>
<dbReference type="EMBL" id="MU005577">
    <property type="protein sequence ID" value="KAF2686400.1"/>
    <property type="molecule type" value="Genomic_DNA"/>
</dbReference>
<feature type="non-terminal residue" evidence="2">
    <location>
        <position position="1"/>
    </location>
</feature>